<feature type="transmembrane region" description="Helical" evidence="2">
    <location>
        <begin position="124"/>
        <end position="149"/>
    </location>
</feature>
<evidence type="ECO:0000256" key="1">
    <source>
        <dbReference type="SAM" id="MobiDB-lite"/>
    </source>
</evidence>
<organism evidence="3 4">
    <name type="scientific">Chilo suppressalis</name>
    <name type="common">Asiatic rice borer moth</name>
    <dbReference type="NCBI Taxonomy" id="168631"/>
    <lineage>
        <taxon>Eukaryota</taxon>
        <taxon>Metazoa</taxon>
        <taxon>Ecdysozoa</taxon>
        <taxon>Arthropoda</taxon>
        <taxon>Hexapoda</taxon>
        <taxon>Insecta</taxon>
        <taxon>Pterygota</taxon>
        <taxon>Neoptera</taxon>
        <taxon>Endopterygota</taxon>
        <taxon>Lepidoptera</taxon>
        <taxon>Glossata</taxon>
        <taxon>Ditrysia</taxon>
        <taxon>Pyraloidea</taxon>
        <taxon>Crambidae</taxon>
        <taxon>Crambinae</taxon>
        <taxon>Chilo</taxon>
    </lineage>
</organism>
<evidence type="ECO:0000313" key="4">
    <source>
        <dbReference type="Proteomes" id="UP001153292"/>
    </source>
</evidence>
<keyword evidence="4" id="KW-1185">Reference proteome</keyword>
<proteinExistence type="predicted"/>
<dbReference type="EMBL" id="OU963922">
    <property type="protein sequence ID" value="CAH2988309.1"/>
    <property type="molecule type" value="Genomic_DNA"/>
</dbReference>
<keyword evidence="2" id="KW-0472">Membrane</keyword>
<evidence type="ECO:0000256" key="2">
    <source>
        <dbReference type="SAM" id="Phobius"/>
    </source>
</evidence>
<gene>
    <name evidence="3" type="ORF">CHILSU_LOCUS7792</name>
</gene>
<evidence type="ECO:0000313" key="3">
    <source>
        <dbReference type="EMBL" id="CAH2988309.1"/>
    </source>
</evidence>
<dbReference type="Proteomes" id="UP001153292">
    <property type="component" value="Chromosome 29"/>
</dbReference>
<reference evidence="3" key="1">
    <citation type="submission" date="2021-12" db="EMBL/GenBank/DDBJ databases">
        <authorList>
            <person name="King R."/>
        </authorList>
    </citation>
    <scope>NUCLEOTIDE SEQUENCE</scope>
</reference>
<feature type="region of interest" description="Disordered" evidence="1">
    <location>
        <begin position="375"/>
        <end position="464"/>
    </location>
</feature>
<feature type="compositionally biased region" description="Polar residues" evidence="1">
    <location>
        <begin position="402"/>
        <end position="418"/>
    </location>
</feature>
<name>A0ABN8L8W6_CHISP</name>
<sequence length="494" mass="55243">MKLCFASRTSFYSVNPNCSLLYSESASIKFTCEFYGVRNVPLAVESGYDNIDSFLTLFQPDILIDSTDMNGDWICIFYTLKDTPDMKNQVTRDGHSYTETVCRLHVTINEVPGKNTTANLDPNLLIYIGIGGICLFTVIIVQMGVIIYFKLRAQRITRLESLSLRVRNPENNDNKRYSTTPNRKNRITQFFSKNYREESRIYETLEELQNNSTISPPTPPIENIPTLKRKKAEINMKKRPPAPLPEPQPQQDLSDDESTIALREMVRQQCAVKKESPHLMEETIRPEPYINKPNLLAQEATLKASRAPPPHPKATVAKKLVPTPPGKINKMAQGSSIVASELDTIFKKKQKTAAAPFPVNQIPPSAKPVPENLIQKKGKQAPPPPTALKSVPGPQKLPKPDSTLTVKQKTQLLNQHAMSPQAPAPLAPGPLTKVPVRPTPQLPPIQQAPSGKAPRPPPGVPESVYEEYEEAVYNGDEWTYEQLPQSSEYNLYSI</sequence>
<accession>A0ABN8L8W6</accession>
<protein>
    <submittedName>
        <fullName evidence="3">Uncharacterized protein</fullName>
    </submittedName>
</protein>
<keyword evidence="2" id="KW-0812">Transmembrane</keyword>
<keyword evidence="2" id="KW-1133">Transmembrane helix</keyword>
<feature type="region of interest" description="Disordered" evidence="1">
    <location>
        <begin position="304"/>
        <end position="331"/>
    </location>
</feature>